<proteinExistence type="predicted"/>
<feature type="transmembrane region" description="Helical" evidence="2">
    <location>
        <begin position="71"/>
        <end position="90"/>
    </location>
</feature>
<evidence type="ECO:0000256" key="1">
    <source>
        <dbReference type="SAM" id="MobiDB-lite"/>
    </source>
</evidence>
<keyword evidence="2" id="KW-0812">Transmembrane</keyword>
<evidence type="ECO:0000313" key="3">
    <source>
        <dbReference type="EMBL" id="CAA9411750.1"/>
    </source>
</evidence>
<sequence length="424" mass="45294">MSEQRRRLEGALRGCAERGAPADTVDLWPAVRERVGGARVEGTPTDDGRTDGGARAGSGARRPLRPVQAPLAVALAALSVLILGLIVFAASGPVGEFVENGPPGPGAPDPREATESDRSDSVTGGEEVSDGLLAHYLPGGGEGTPPGEEIDQTKTADGAKVTLERAYADEGVVVVGYSVQDLRDAREIDERSGGLQPFFVGTNDEGQPGIPSSPHRGSLVGEGGDYGLIDGTSMVADPRSSPEELRKPMAHASVFEAPEGLEPSRDHRFRLEVPLYESGSPTREDQEPDAGPFVFHFEIPVRATPVVELGQQKATRNGVTLTLERVVDSPSRPQAIVCFDPPDDDYLWRPSTAPTGFQREEPLPVRELGGGCWSLTLEEPAESRSSVTVTELFGYPRTEQAMQEDEDGKQIRGPWTFEFEAPAP</sequence>
<name>A0A6J4PIB7_9ACTN</name>
<feature type="compositionally biased region" description="Basic and acidic residues" evidence="1">
    <location>
        <begin position="109"/>
        <end position="120"/>
    </location>
</feature>
<feature type="region of interest" description="Disordered" evidence="1">
    <location>
        <begin position="99"/>
        <end position="152"/>
    </location>
</feature>
<dbReference type="AlphaFoldDB" id="A0A6J4PIB7"/>
<gene>
    <name evidence="3" type="ORF">AVDCRST_MAG01-01-1658</name>
</gene>
<dbReference type="EMBL" id="CADCUW010000247">
    <property type="protein sequence ID" value="CAA9411750.1"/>
    <property type="molecule type" value="Genomic_DNA"/>
</dbReference>
<feature type="region of interest" description="Disordered" evidence="1">
    <location>
        <begin position="35"/>
        <end position="61"/>
    </location>
</feature>
<organism evidence="3">
    <name type="scientific">uncultured Rubrobacteraceae bacterium</name>
    <dbReference type="NCBI Taxonomy" id="349277"/>
    <lineage>
        <taxon>Bacteria</taxon>
        <taxon>Bacillati</taxon>
        <taxon>Actinomycetota</taxon>
        <taxon>Rubrobacteria</taxon>
        <taxon>Rubrobacterales</taxon>
        <taxon>Rubrobacteraceae</taxon>
        <taxon>environmental samples</taxon>
    </lineage>
</organism>
<protein>
    <recommendedName>
        <fullName evidence="4">DUF4179 domain-containing protein</fullName>
    </recommendedName>
</protein>
<evidence type="ECO:0008006" key="4">
    <source>
        <dbReference type="Google" id="ProtNLM"/>
    </source>
</evidence>
<keyword evidence="2" id="KW-0472">Membrane</keyword>
<evidence type="ECO:0000256" key="2">
    <source>
        <dbReference type="SAM" id="Phobius"/>
    </source>
</evidence>
<keyword evidence="2" id="KW-1133">Transmembrane helix</keyword>
<feature type="region of interest" description="Disordered" evidence="1">
    <location>
        <begin position="395"/>
        <end position="424"/>
    </location>
</feature>
<reference evidence="3" key="1">
    <citation type="submission" date="2020-02" db="EMBL/GenBank/DDBJ databases">
        <authorList>
            <person name="Meier V. D."/>
        </authorList>
    </citation>
    <scope>NUCLEOTIDE SEQUENCE</scope>
    <source>
        <strain evidence="3">AVDCRST_MAG01</strain>
    </source>
</reference>
<accession>A0A6J4PIB7</accession>